<feature type="region of interest" description="Disordered" evidence="1">
    <location>
        <begin position="10"/>
        <end position="30"/>
    </location>
</feature>
<protein>
    <submittedName>
        <fullName evidence="2">Uncharacterized protein</fullName>
    </submittedName>
</protein>
<reference evidence="3" key="1">
    <citation type="submission" date="2016-02" db="EMBL/GenBank/DDBJ databases">
        <title>Draft genome sequence of Microdochium bolleyi, a fungal endophyte of beachgrass.</title>
        <authorList>
            <consortium name="DOE Joint Genome Institute"/>
            <person name="David A.S."/>
            <person name="May G."/>
            <person name="Haridas S."/>
            <person name="Lim J."/>
            <person name="Wang M."/>
            <person name="Labutti K."/>
            <person name="Lipzen A."/>
            <person name="Barry K."/>
            <person name="Grigoriev I.V."/>
        </authorList>
    </citation>
    <scope>NUCLEOTIDE SEQUENCE [LARGE SCALE GENOMIC DNA]</scope>
    <source>
        <strain evidence="3">J235TASD1</strain>
    </source>
</reference>
<dbReference type="Proteomes" id="UP000070501">
    <property type="component" value="Unassembled WGS sequence"/>
</dbReference>
<dbReference type="OrthoDB" id="4581301at2759"/>
<feature type="compositionally biased region" description="Polar residues" evidence="1">
    <location>
        <begin position="11"/>
        <end position="21"/>
    </location>
</feature>
<organism evidence="2 3">
    <name type="scientific">Microdochium bolleyi</name>
    <dbReference type="NCBI Taxonomy" id="196109"/>
    <lineage>
        <taxon>Eukaryota</taxon>
        <taxon>Fungi</taxon>
        <taxon>Dikarya</taxon>
        <taxon>Ascomycota</taxon>
        <taxon>Pezizomycotina</taxon>
        <taxon>Sordariomycetes</taxon>
        <taxon>Xylariomycetidae</taxon>
        <taxon>Xylariales</taxon>
        <taxon>Microdochiaceae</taxon>
        <taxon>Microdochium</taxon>
    </lineage>
</organism>
<dbReference type="EMBL" id="KQ964245">
    <property type="protein sequence ID" value="KXJ97551.1"/>
    <property type="molecule type" value="Genomic_DNA"/>
</dbReference>
<proteinExistence type="predicted"/>
<dbReference type="AlphaFoldDB" id="A0A136JK74"/>
<feature type="region of interest" description="Disordered" evidence="1">
    <location>
        <begin position="305"/>
        <end position="347"/>
    </location>
</feature>
<name>A0A136JK74_9PEZI</name>
<evidence type="ECO:0000313" key="3">
    <source>
        <dbReference type="Proteomes" id="UP000070501"/>
    </source>
</evidence>
<accession>A0A136JK74</accession>
<evidence type="ECO:0000313" key="2">
    <source>
        <dbReference type="EMBL" id="KXJ97551.1"/>
    </source>
</evidence>
<feature type="region of interest" description="Disordered" evidence="1">
    <location>
        <begin position="357"/>
        <end position="376"/>
    </location>
</feature>
<keyword evidence="3" id="KW-1185">Reference proteome</keyword>
<gene>
    <name evidence="2" type="ORF">Micbo1qcDRAFT_156475</name>
</gene>
<feature type="compositionally biased region" description="Polar residues" evidence="1">
    <location>
        <begin position="320"/>
        <end position="329"/>
    </location>
</feature>
<dbReference type="InParanoid" id="A0A136JK74"/>
<evidence type="ECO:0000256" key="1">
    <source>
        <dbReference type="SAM" id="MobiDB-lite"/>
    </source>
</evidence>
<sequence>MIQQPLCRSVARSTANPATLSRDQKRHAHWRPRWPKIRQTPARERFPIFDAPPLLIDLDAEDCRAVRPHDPVIDGTPHSSVKPRAFELKAINKRINEFNKRSKSWERNFATVRENVFHPWRVSDLDVLAALLLGSDAGTPLLKKQPSKADKSGLQLFTTLTQNGIQPSGVRENLPSITRYMLRRQKLALRKAPASEDTDSFRRAVDTASKPCELERIVTSTMQTSDGRALVAACSEAVADKCLTFVKMPGNTPTEKAFREKNGHVLCFVNNLIINFRHHRMADSIHFDSLAATLAWRSGVQLEPADPVEGAHSTGEKTRTGAQERSSSPMWAAHGSAIGKPPGLKLKPAEQRGRLLGLMPQARTRPSEVSHASAGL</sequence>